<dbReference type="AlphaFoldDB" id="A0A2P2R279"/>
<organism evidence="1">
    <name type="scientific">Rhizophora mucronata</name>
    <name type="common">Asiatic mangrove</name>
    <dbReference type="NCBI Taxonomy" id="61149"/>
    <lineage>
        <taxon>Eukaryota</taxon>
        <taxon>Viridiplantae</taxon>
        <taxon>Streptophyta</taxon>
        <taxon>Embryophyta</taxon>
        <taxon>Tracheophyta</taxon>
        <taxon>Spermatophyta</taxon>
        <taxon>Magnoliopsida</taxon>
        <taxon>eudicotyledons</taxon>
        <taxon>Gunneridae</taxon>
        <taxon>Pentapetalae</taxon>
        <taxon>rosids</taxon>
        <taxon>fabids</taxon>
        <taxon>Malpighiales</taxon>
        <taxon>Rhizophoraceae</taxon>
        <taxon>Rhizophora</taxon>
    </lineage>
</organism>
<accession>A0A2P2R279</accession>
<reference evidence="1" key="1">
    <citation type="submission" date="2018-02" db="EMBL/GenBank/DDBJ databases">
        <title>Rhizophora mucronata_Transcriptome.</title>
        <authorList>
            <person name="Meera S.P."/>
            <person name="Sreeshan A."/>
            <person name="Augustine A."/>
        </authorList>
    </citation>
    <scope>NUCLEOTIDE SEQUENCE</scope>
    <source>
        <tissue evidence="1">Leaf</tissue>
    </source>
</reference>
<sequence>MFKLYIWHHNVADCAILICQFKVANFWALKL</sequence>
<evidence type="ECO:0000313" key="1">
    <source>
        <dbReference type="EMBL" id="MBX73224.1"/>
    </source>
</evidence>
<proteinExistence type="predicted"/>
<name>A0A2P2R279_RHIMU</name>
<protein>
    <submittedName>
        <fullName evidence="1">Uncharacterized protein</fullName>
    </submittedName>
</protein>
<dbReference type="EMBL" id="GGEC01092740">
    <property type="protein sequence ID" value="MBX73224.1"/>
    <property type="molecule type" value="Transcribed_RNA"/>
</dbReference>